<gene>
    <name evidence="1" type="ORF">HLB00_09060</name>
</gene>
<dbReference type="Proteomes" id="UP000546917">
    <property type="component" value="Unassembled WGS sequence"/>
</dbReference>
<feature type="non-terminal residue" evidence="1">
    <location>
        <position position="180"/>
    </location>
</feature>
<protein>
    <submittedName>
        <fullName evidence="1">Uncharacterized protein</fullName>
    </submittedName>
</protein>
<proteinExistence type="predicted"/>
<reference evidence="1 2" key="1">
    <citation type="submission" date="2020-05" db="EMBL/GenBank/DDBJ databases">
        <authorList>
            <person name="Zhang R."/>
        </authorList>
    </citation>
    <scope>NUCLEOTIDE SEQUENCE [LARGE SCALE GENOMIC DNA]</scope>
    <source>
        <strain evidence="1 2">DSM 28986</strain>
    </source>
</reference>
<evidence type="ECO:0000313" key="2">
    <source>
        <dbReference type="Proteomes" id="UP000546917"/>
    </source>
</evidence>
<evidence type="ECO:0000313" key="1">
    <source>
        <dbReference type="EMBL" id="NOL60968.1"/>
    </source>
</evidence>
<accession>A0A7K4FRK7</accession>
<dbReference type="AlphaFoldDB" id="A0A7K4FRK7"/>
<dbReference type="RefSeq" id="WP_171482035.1">
    <property type="nucleotide sequence ID" value="NZ_JABGBP010000367.1"/>
</dbReference>
<comment type="caution">
    <text evidence="1">The sequence shown here is derived from an EMBL/GenBank/DDBJ whole genome shotgun (WGS) entry which is preliminary data.</text>
</comment>
<name>A0A7K4FRK7_9ARCH</name>
<organism evidence="1 2">
    <name type="scientific">Ferroplasma acidiphilum</name>
    <dbReference type="NCBI Taxonomy" id="74969"/>
    <lineage>
        <taxon>Archaea</taxon>
        <taxon>Methanobacteriati</taxon>
        <taxon>Thermoplasmatota</taxon>
        <taxon>Thermoplasmata</taxon>
        <taxon>Thermoplasmatales</taxon>
        <taxon>Ferroplasmaceae</taxon>
        <taxon>Ferroplasma</taxon>
    </lineage>
</organism>
<dbReference type="EMBL" id="JABGBP010000367">
    <property type="protein sequence ID" value="NOL60968.1"/>
    <property type="molecule type" value="Genomic_DNA"/>
</dbReference>
<sequence length="180" mass="21084">MKSDNINVESIINFQNCLFTEAMDWATNSIFSPLWMEPDFMKCAKGGNEKDTYANKSDMFYLIHIFSGTAMALKVLDYKYLNKNLDDDTENITKKLKRSIFGYLFHDFNKLSNYEENKYMRDKSELDIQLEKFSSIMEELELSKDDVYFIAFSTEKGTQYISNSIDVSLEHNLQFESSFS</sequence>